<accession>A0A7C4D1Z1</accession>
<dbReference type="Pfam" id="PF07690">
    <property type="entry name" value="MFS_1"/>
    <property type="match status" value="1"/>
</dbReference>
<feature type="transmembrane region" description="Helical" evidence="1">
    <location>
        <begin position="31"/>
        <end position="51"/>
    </location>
</feature>
<dbReference type="InterPro" id="IPR020846">
    <property type="entry name" value="MFS_dom"/>
</dbReference>
<dbReference type="PROSITE" id="PS50850">
    <property type="entry name" value="MFS"/>
    <property type="match status" value="1"/>
</dbReference>
<name>A0A7C4D1Z1_THEPE</name>
<keyword evidence="1" id="KW-0812">Transmembrane</keyword>
<comment type="caution">
    <text evidence="3">The sequence shown here is derived from an EMBL/GenBank/DDBJ whole genome shotgun (WGS) entry which is preliminary data.</text>
</comment>
<feature type="transmembrane region" description="Helical" evidence="1">
    <location>
        <begin position="351"/>
        <end position="370"/>
    </location>
</feature>
<dbReference type="InterPro" id="IPR011701">
    <property type="entry name" value="MFS"/>
</dbReference>
<protein>
    <submittedName>
        <fullName evidence="3">MFS transporter</fullName>
    </submittedName>
</protein>
<gene>
    <name evidence="3" type="ORF">ENU21_02520</name>
</gene>
<dbReference type="PANTHER" id="PTHR23528">
    <property type="match status" value="1"/>
</dbReference>
<organism evidence="3">
    <name type="scientific">Thermofilum pendens</name>
    <dbReference type="NCBI Taxonomy" id="2269"/>
    <lineage>
        <taxon>Archaea</taxon>
        <taxon>Thermoproteota</taxon>
        <taxon>Thermoprotei</taxon>
        <taxon>Thermofilales</taxon>
        <taxon>Thermofilaceae</taxon>
        <taxon>Thermofilum</taxon>
    </lineage>
</organism>
<dbReference type="PANTHER" id="PTHR23528:SF1">
    <property type="entry name" value="MAJOR FACILITATOR SUPERFAMILY (MFS) PROFILE DOMAIN-CONTAINING PROTEIN"/>
    <property type="match status" value="1"/>
</dbReference>
<dbReference type="Gene3D" id="1.20.1250.20">
    <property type="entry name" value="MFS general substrate transporter like domains"/>
    <property type="match status" value="2"/>
</dbReference>
<dbReference type="EMBL" id="DTBQ01000071">
    <property type="protein sequence ID" value="HGM46615.1"/>
    <property type="molecule type" value="Genomic_DNA"/>
</dbReference>
<feature type="transmembrane region" description="Helical" evidence="1">
    <location>
        <begin position="192"/>
        <end position="212"/>
    </location>
</feature>
<feature type="transmembrane region" description="Helical" evidence="1">
    <location>
        <begin position="294"/>
        <end position="314"/>
    </location>
</feature>
<dbReference type="SUPFAM" id="SSF103473">
    <property type="entry name" value="MFS general substrate transporter"/>
    <property type="match status" value="1"/>
</dbReference>
<feature type="transmembrane region" description="Helical" evidence="1">
    <location>
        <begin position="127"/>
        <end position="145"/>
    </location>
</feature>
<keyword evidence="1" id="KW-1133">Transmembrane helix</keyword>
<dbReference type="InterPro" id="IPR036259">
    <property type="entry name" value="MFS_trans_sf"/>
</dbReference>
<feature type="transmembrane region" description="Helical" evidence="1">
    <location>
        <begin position="103"/>
        <end position="121"/>
    </location>
</feature>
<feature type="transmembrane region" description="Helical" evidence="1">
    <location>
        <begin position="71"/>
        <end position="91"/>
    </location>
</feature>
<dbReference type="GO" id="GO:0022857">
    <property type="term" value="F:transmembrane transporter activity"/>
    <property type="evidence" value="ECO:0007669"/>
    <property type="project" value="InterPro"/>
</dbReference>
<proteinExistence type="predicted"/>
<feature type="transmembrane region" description="Helical" evidence="1">
    <location>
        <begin position="326"/>
        <end position="345"/>
    </location>
</feature>
<reference evidence="3" key="1">
    <citation type="journal article" date="2020" name="mSystems">
        <title>Genome- and Community-Level Interaction Insights into Carbon Utilization and Element Cycling Functions of Hydrothermarchaeota in Hydrothermal Sediment.</title>
        <authorList>
            <person name="Zhou Z."/>
            <person name="Liu Y."/>
            <person name="Xu W."/>
            <person name="Pan J."/>
            <person name="Luo Z.H."/>
            <person name="Li M."/>
        </authorList>
    </citation>
    <scope>NUCLEOTIDE SEQUENCE</scope>
    <source>
        <strain evidence="3">SpSt-649</strain>
    </source>
</reference>
<sequence>MSCHNFFCQIFKNNSCYSSPRRVAPLQKFSYGKIFLLGFGFFGISVIWSIYNSYVPVFLKEHALPSWLVGFIMTIDNIFAVVLLPYIGVLSDLTRTRLGRRKPYILAGAPPAALTFALIPLLRGELIPMMIVILLMNLSMALFRSPVIAFMPDVTPSEYRSQANGIINFMGGVGSLLAFFAGSWLYRLNPTYPFIASAVLLAASSFLVIVLVDEPEEFKVKGGKSNIGGELGRLFRRSFADLGGTLSAAYSDPDKSLLFMLASIFLWFVGYNAIETFFTSYAKWYMGIGEATGAFLLGFVALGFLIFSLPAGFIGAKLGRRKTMTLGLLLILVLLFLAMQLPEILPVEVAVLYIQGVFLLLGFSWALVNVNSLPTVVDMTSREKLGTYTGLYYFASQTAAITGPPIAGLFIDLLGYGALFPFSLIFLALSAVTLQFVKRGEARRGF</sequence>
<evidence type="ECO:0000256" key="1">
    <source>
        <dbReference type="SAM" id="Phobius"/>
    </source>
</evidence>
<feature type="transmembrane region" description="Helical" evidence="1">
    <location>
        <begin position="417"/>
        <end position="437"/>
    </location>
</feature>
<feature type="domain" description="Major facilitator superfamily (MFS) profile" evidence="2">
    <location>
        <begin position="33"/>
        <end position="441"/>
    </location>
</feature>
<dbReference type="AlphaFoldDB" id="A0A7C4D1Z1"/>
<keyword evidence="1" id="KW-0472">Membrane</keyword>
<evidence type="ECO:0000313" key="3">
    <source>
        <dbReference type="EMBL" id="HGM46615.1"/>
    </source>
</evidence>
<feature type="transmembrane region" description="Helical" evidence="1">
    <location>
        <begin position="391"/>
        <end position="411"/>
    </location>
</feature>
<feature type="transmembrane region" description="Helical" evidence="1">
    <location>
        <begin position="166"/>
        <end position="186"/>
    </location>
</feature>
<feature type="transmembrane region" description="Helical" evidence="1">
    <location>
        <begin position="257"/>
        <end position="274"/>
    </location>
</feature>
<evidence type="ECO:0000259" key="2">
    <source>
        <dbReference type="PROSITE" id="PS50850"/>
    </source>
</evidence>